<sequence length="296" mass="32051">MDLSMPFLKHMLTPGKPEAEPGSPAAPPTQRPATDTPSTPTRERVASQDDVVQKESPMADLHEILLDSDRLCALVEAGLNTDDTPTLERVAALSSRLLCRNRAREAAVRFGTALRVTKPGATTSTLGVAAAAMWPAYFRHSTHDETGEDVYLSKLYLHGLPPGTAAAGGTSLCVRFSLASRDDEEMYDLSLKVLHLQAPVGRHFHFSFELADRPANDAAGWVLDEAQRHKLVELQALLGLSDSLWTPVGVLGFVLAAASCNQLEELAFFKDLLRSVREAHRDEVLEGGGCSPSRGM</sequence>
<evidence type="ECO:0000313" key="2">
    <source>
        <dbReference type="EMBL" id="CAD8480830.1"/>
    </source>
</evidence>
<name>A0A7S0ECD5_9EUKA</name>
<dbReference type="AlphaFoldDB" id="A0A7S0ECD5"/>
<accession>A0A7S0ECD5</accession>
<feature type="compositionally biased region" description="Low complexity" evidence="1">
    <location>
        <begin position="14"/>
        <end position="23"/>
    </location>
</feature>
<gene>
    <name evidence="2" type="ORF">PANT1444_LOCUS6800</name>
</gene>
<feature type="compositionally biased region" description="Basic and acidic residues" evidence="1">
    <location>
        <begin position="41"/>
        <end position="53"/>
    </location>
</feature>
<protein>
    <submittedName>
        <fullName evidence="2">Uncharacterized protein</fullName>
    </submittedName>
</protein>
<organism evidence="2">
    <name type="scientific">Phaeocystis antarctica</name>
    <dbReference type="NCBI Taxonomy" id="33657"/>
    <lineage>
        <taxon>Eukaryota</taxon>
        <taxon>Haptista</taxon>
        <taxon>Haptophyta</taxon>
        <taxon>Prymnesiophyceae</taxon>
        <taxon>Phaeocystales</taxon>
        <taxon>Phaeocystaceae</taxon>
        <taxon>Phaeocystis</taxon>
    </lineage>
</organism>
<feature type="region of interest" description="Disordered" evidence="1">
    <location>
        <begin position="1"/>
        <end position="56"/>
    </location>
</feature>
<proteinExistence type="predicted"/>
<reference evidence="2" key="1">
    <citation type="submission" date="2021-01" db="EMBL/GenBank/DDBJ databases">
        <authorList>
            <person name="Corre E."/>
            <person name="Pelletier E."/>
            <person name="Niang G."/>
            <person name="Scheremetjew M."/>
            <person name="Finn R."/>
            <person name="Kale V."/>
            <person name="Holt S."/>
            <person name="Cochrane G."/>
            <person name="Meng A."/>
            <person name="Brown T."/>
            <person name="Cohen L."/>
        </authorList>
    </citation>
    <scope>NUCLEOTIDE SEQUENCE</scope>
    <source>
        <strain evidence="2">CCMP1374</strain>
    </source>
</reference>
<feature type="compositionally biased region" description="Polar residues" evidence="1">
    <location>
        <begin position="31"/>
        <end position="40"/>
    </location>
</feature>
<dbReference type="EMBL" id="HBEP01012075">
    <property type="protein sequence ID" value="CAD8480830.1"/>
    <property type="molecule type" value="Transcribed_RNA"/>
</dbReference>
<evidence type="ECO:0000256" key="1">
    <source>
        <dbReference type="SAM" id="MobiDB-lite"/>
    </source>
</evidence>